<sequence>MHETPLPRLSRRRFLTRTLLVGLGVTALPAAGALTACSPDQPEPDERMLEILGALRALDGSPAAPGSFFSTQADRVSAEVVRQCGTDPSDSCTASVGNVPTPAEKPSVASVRGMMTALLPEAADKDQATLLAGLFAAQATVADKDAGAPAVDWAVVDGPLSGSTPTELEDATSRIHEAIWLTGRILPTAGSSTSAVATVGTRLRRVRDALVTATGIPASAGYTFPSGAPSGADAVSVLHDAVHGVTVDLRRSVRTVSSEDRVTVAMWCAVSARCEVALEDALGEDPFAVAVRGE</sequence>
<dbReference type="AlphaFoldDB" id="A0A0X2NIW0"/>
<accession>A0A0X2NIW0</accession>
<dbReference type="EMBL" id="FAUH01000004">
    <property type="protein sequence ID" value="CUU65425.1"/>
    <property type="molecule type" value="Genomic_DNA"/>
</dbReference>
<dbReference type="OrthoDB" id="4424651at2"/>
<dbReference type="PROSITE" id="PS51318">
    <property type="entry name" value="TAT"/>
    <property type="match status" value="1"/>
</dbReference>
<keyword evidence="2" id="KW-1185">Reference proteome</keyword>
<name>A0A0X2NIW0_9CORY</name>
<dbReference type="RefSeq" id="WP_073883638.1">
    <property type="nucleotide sequence ID" value="NZ_FAUH01000004.1"/>
</dbReference>
<evidence type="ECO:0000313" key="2">
    <source>
        <dbReference type="Proteomes" id="UP000182498"/>
    </source>
</evidence>
<dbReference type="InterPro" id="IPR006311">
    <property type="entry name" value="TAT_signal"/>
</dbReference>
<protein>
    <submittedName>
        <fullName evidence="1">Uncharacterized protein</fullName>
    </submittedName>
</protein>
<reference evidence="2" key="1">
    <citation type="submission" date="2015-11" db="EMBL/GenBank/DDBJ databases">
        <authorList>
            <person name="Dugat-Bony E."/>
        </authorList>
    </citation>
    <scope>NUCLEOTIDE SEQUENCE [LARGE SCALE GENOMIC DNA]</scope>
    <source>
        <strain evidence="2">Mu292</strain>
    </source>
</reference>
<organism evidence="1 2">
    <name type="scientific">Corynebacterium variabile</name>
    <dbReference type="NCBI Taxonomy" id="1727"/>
    <lineage>
        <taxon>Bacteria</taxon>
        <taxon>Bacillati</taxon>
        <taxon>Actinomycetota</taxon>
        <taxon>Actinomycetes</taxon>
        <taxon>Mycobacteriales</taxon>
        <taxon>Corynebacteriaceae</taxon>
        <taxon>Corynebacterium</taxon>
    </lineage>
</organism>
<dbReference type="Proteomes" id="UP000182498">
    <property type="component" value="Unassembled WGS sequence"/>
</dbReference>
<gene>
    <name evidence="1" type="ORF">CVAR292_00744</name>
</gene>
<evidence type="ECO:0000313" key="1">
    <source>
        <dbReference type="EMBL" id="CUU65425.1"/>
    </source>
</evidence>
<proteinExistence type="predicted"/>